<dbReference type="GO" id="GO:0035556">
    <property type="term" value="P:intracellular signal transduction"/>
    <property type="evidence" value="ECO:0007669"/>
    <property type="project" value="InterPro"/>
</dbReference>
<evidence type="ECO:0000256" key="3">
    <source>
        <dbReference type="ARBA" id="ARBA00022963"/>
    </source>
</evidence>
<keyword evidence="3 5" id="KW-0442">Lipid degradation</keyword>
<evidence type="ECO:0000259" key="6">
    <source>
        <dbReference type="PROSITE" id="PS50035"/>
    </source>
</evidence>
<sequence length="860" mass="98566">MSFLAGLKDQATAIAKSASKNPIEATLRRAKDEVRGMWNPNHRHDEPHEVEADQRRAAICDSHRFKSFAPERQANTVKWYIDGADYFYAVSELIDSATECIFILDWWLSPEIYLRRPPCDNEDWRLDRLLKRKAEQGVKVYVIVYKEVTQTSANSSRHTKNALQELHPNVQVQRHPDHIGAVDTVKIWSHHEKLVVVDCDRACIGGLDLCFGRWDNHSHPISDCHPTNFSRTVFPGQDYNNGRVMDFQQVDNYVSNQISILETGRMPWHDVHLSFVGDAVADCVQHFVERWNEVKKRKNKDEEKYDWLEFPGEPGTPGHPGDPREHLKRFAGATQKFRARWDDWKERHDMGRGRPRQEREDYMSGPNPYAHVRGTCNVQVLRSVSDWSHGVLIEHSIQNAYIQMIREANHFIYIENQFFISNTGDKGPIENKIALALVERILSAARAGQKFKVVVVLPEVPGFAGDIKQENGLKTILAAQWRTINRGGSSIYEKIRDAGYEPLDYIRFYHLRGYDRLNAPASFIKQIEQNSGTTFYDAQIAMSRLQIGDDGFWFQSDVKIKKPSAFSGLDDANLGMTEKQSTEEVQVAQFPPDTQVARQIVQKYESGAPRSDYMVSDTIAQHRLQDRTSIFDERWMGSEQEERDCYVSELIYVHSKLMIVDDRRVIMGSANINDRSQKGNGDSEIAIVVEDTDVLETTMDGKPFAASRFAATLRRKLFREHLGLIPPQTCVGGEQVTPAMRAPPYPQQDETHLEEDRIVADPLSEELLNLWYSTARVNREVFSQIFKSVPTDNVRNWDQYKRYVPQVKAGHVACDLSLAQIKERLAKVRGGLVEAPLNFLIEQKELVDWSGPQPSLQIFI</sequence>
<dbReference type="Pfam" id="PF00614">
    <property type="entry name" value="PLDc"/>
    <property type="match status" value="1"/>
</dbReference>
<comment type="catalytic activity">
    <reaction evidence="5">
        <text>a 1,2-diacyl-sn-glycero-3-phosphocholine + H2O = a 1,2-diacyl-sn-glycero-3-phosphate + choline + H(+)</text>
        <dbReference type="Rhea" id="RHEA:14445"/>
        <dbReference type="ChEBI" id="CHEBI:15354"/>
        <dbReference type="ChEBI" id="CHEBI:15377"/>
        <dbReference type="ChEBI" id="CHEBI:15378"/>
        <dbReference type="ChEBI" id="CHEBI:57643"/>
        <dbReference type="ChEBI" id="CHEBI:58608"/>
        <dbReference type="EC" id="3.1.4.4"/>
    </reaction>
</comment>
<dbReference type="GO" id="GO:0004630">
    <property type="term" value="F:phospholipase D activity"/>
    <property type="evidence" value="ECO:0007669"/>
    <property type="project" value="UniProtKB-UniRule"/>
</dbReference>
<dbReference type="CDD" id="cd09138">
    <property type="entry name" value="PLDc_vPLD1_2_yPLD_like_1"/>
    <property type="match status" value="1"/>
</dbReference>
<dbReference type="HOGENOM" id="CLU_000690_2_2_1"/>
<keyword evidence="2 5" id="KW-0378">Hydrolase</keyword>
<proteinExistence type="inferred from homology"/>
<accession>A0A0C3QA00</accession>
<dbReference type="Pfam" id="PF13091">
    <property type="entry name" value="PLDc_2"/>
    <property type="match status" value="1"/>
</dbReference>
<dbReference type="InterPro" id="IPR025202">
    <property type="entry name" value="PLD-like_dom"/>
</dbReference>
<dbReference type="GO" id="GO:0006654">
    <property type="term" value="P:phosphatidic acid biosynthetic process"/>
    <property type="evidence" value="ECO:0007669"/>
    <property type="project" value="InterPro"/>
</dbReference>
<dbReference type="PANTHER" id="PTHR18896">
    <property type="entry name" value="PHOSPHOLIPASE D"/>
    <property type="match status" value="1"/>
</dbReference>
<protein>
    <recommendedName>
        <fullName evidence="5">Phospholipase</fullName>
        <ecNumber evidence="5">3.1.4.4</ecNumber>
    </recommendedName>
</protein>
<dbReference type="InterPro" id="IPR001736">
    <property type="entry name" value="PLipase_D/transphosphatidylase"/>
</dbReference>
<keyword evidence="8" id="KW-1185">Reference proteome</keyword>
<dbReference type="OrthoDB" id="14911at2759"/>
<evidence type="ECO:0000256" key="5">
    <source>
        <dbReference type="PIRNR" id="PIRNR009376"/>
    </source>
</evidence>
<evidence type="ECO:0000313" key="8">
    <source>
        <dbReference type="Proteomes" id="UP000054248"/>
    </source>
</evidence>
<dbReference type="STRING" id="1051891.A0A0C3QA00"/>
<dbReference type="InterPro" id="IPR015679">
    <property type="entry name" value="PLipase_D_fam"/>
</dbReference>
<dbReference type="PROSITE" id="PS50035">
    <property type="entry name" value="PLD"/>
    <property type="match status" value="2"/>
</dbReference>
<name>A0A0C3QA00_9AGAM</name>
<dbReference type="SUPFAM" id="SSF56024">
    <property type="entry name" value="Phospholipase D/nuclease"/>
    <property type="match status" value="2"/>
</dbReference>
<dbReference type="SMART" id="SM00155">
    <property type="entry name" value="PLDc"/>
    <property type="match status" value="2"/>
</dbReference>
<dbReference type="PANTHER" id="PTHR18896:SF186">
    <property type="entry name" value="PHOSPHOLIPASE D"/>
    <property type="match status" value="1"/>
</dbReference>
<reference evidence="8" key="2">
    <citation type="submission" date="2015-01" db="EMBL/GenBank/DDBJ databases">
        <title>Evolutionary Origins and Diversification of the Mycorrhizal Mutualists.</title>
        <authorList>
            <consortium name="DOE Joint Genome Institute"/>
            <consortium name="Mycorrhizal Genomics Consortium"/>
            <person name="Kohler A."/>
            <person name="Kuo A."/>
            <person name="Nagy L.G."/>
            <person name="Floudas D."/>
            <person name="Copeland A."/>
            <person name="Barry K.W."/>
            <person name="Cichocki N."/>
            <person name="Veneault-Fourrey C."/>
            <person name="LaButti K."/>
            <person name="Lindquist E.A."/>
            <person name="Lipzen A."/>
            <person name="Lundell T."/>
            <person name="Morin E."/>
            <person name="Murat C."/>
            <person name="Riley R."/>
            <person name="Ohm R."/>
            <person name="Sun H."/>
            <person name="Tunlid A."/>
            <person name="Henrissat B."/>
            <person name="Grigoriev I.V."/>
            <person name="Hibbett D.S."/>
            <person name="Martin F."/>
        </authorList>
    </citation>
    <scope>NUCLEOTIDE SEQUENCE [LARGE SCALE GENOMIC DNA]</scope>
    <source>
        <strain evidence="8">MUT 4182</strain>
    </source>
</reference>
<evidence type="ECO:0000256" key="1">
    <source>
        <dbReference type="ARBA" id="ARBA00022737"/>
    </source>
</evidence>
<dbReference type="GO" id="GO:0009395">
    <property type="term" value="P:phospholipid catabolic process"/>
    <property type="evidence" value="ECO:0007669"/>
    <property type="project" value="TreeGrafter"/>
</dbReference>
<reference evidence="7 8" key="1">
    <citation type="submission" date="2014-04" db="EMBL/GenBank/DDBJ databases">
        <authorList>
            <consortium name="DOE Joint Genome Institute"/>
            <person name="Kuo A."/>
            <person name="Girlanda M."/>
            <person name="Perotto S."/>
            <person name="Kohler A."/>
            <person name="Nagy L.G."/>
            <person name="Floudas D."/>
            <person name="Copeland A."/>
            <person name="Barry K.W."/>
            <person name="Cichocki N."/>
            <person name="Veneault-Fourrey C."/>
            <person name="LaButti K."/>
            <person name="Lindquist E.A."/>
            <person name="Lipzen A."/>
            <person name="Lundell T."/>
            <person name="Morin E."/>
            <person name="Murat C."/>
            <person name="Sun H."/>
            <person name="Tunlid A."/>
            <person name="Henrissat B."/>
            <person name="Grigoriev I.V."/>
            <person name="Hibbett D.S."/>
            <person name="Martin F."/>
            <person name="Nordberg H.P."/>
            <person name="Cantor M.N."/>
            <person name="Hua S.X."/>
        </authorList>
    </citation>
    <scope>NUCLEOTIDE SEQUENCE [LARGE SCALE GENOMIC DNA]</scope>
    <source>
        <strain evidence="7 8">MUT 4182</strain>
    </source>
</reference>
<dbReference type="CDD" id="cd09141">
    <property type="entry name" value="PLDc_vPLD1_2_yPLD_like_2"/>
    <property type="match status" value="1"/>
</dbReference>
<dbReference type="Gene3D" id="3.30.870.10">
    <property type="entry name" value="Endonuclease Chain A"/>
    <property type="match status" value="3"/>
</dbReference>
<dbReference type="PIRSF" id="PIRSF009376">
    <property type="entry name" value="Phospholipase_D_euk"/>
    <property type="match status" value="1"/>
</dbReference>
<feature type="domain" description="PLD phosphodiesterase" evidence="6">
    <location>
        <begin position="649"/>
        <end position="676"/>
    </location>
</feature>
<dbReference type="EMBL" id="KN823158">
    <property type="protein sequence ID" value="KIO20849.1"/>
    <property type="molecule type" value="Genomic_DNA"/>
</dbReference>
<gene>
    <name evidence="7" type="ORF">M407DRAFT_29513</name>
</gene>
<evidence type="ECO:0000256" key="2">
    <source>
        <dbReference type="ARBA" id="ARBA00022801"/>
    </source>
</evidence>
<dbReference type="EC" id="3.1.4.4" evidence="5"/>
<dbReference type="AlphaFoldDB" id="A0A0C3QA00"/>
<feature type="domain" description="PLD phosphodiesterase" evidence="6">
    <location>
        <begin position="186"/>
        <end position="213"/>
    </location>
</feature>
<keyword evidence="1" id="KW-0677">Repeat</keyword>
<dbReference type="InterPro" id="IPR016555">
    <property type="entry name" value="PLipase_D_euk"/>
</dbReference>
<keyword evidence="4" id="KW-0443">Lipid metabolism</keyword>
<comment type="similarity">
    <text evidence="5">Belongs to the phospholipase D family.</text>
</comment>
<organism evidence="7 8">
    <name type="scientific">Tulasnella calospora MUT 4182</name>
    <dbReference type="NCBI Taxonomy" id="1051891"/>
    <lineage>
        <taxon>Eukaryota</taxon>
        <taxon>Fungi</taxon>
        <taxon>Dikarya</taxon>
        <taxon>Basidiomycota</taxon>
        <taxon>Agaricomycotina</taxon>
        <taxon>Agaricomycetes</taxon>
        <taxon>Cantharellales</taxon>
        <taxon>Tulasnellaceae</taxon>
        <taxon>Tulasnella</taxon>
    </lineage>
</organism>
<dbReference type="Proteomes" id="UP000054248">
    <property type="component" value="Unassembled WGS sequence"/>
</dbReference>
<evidence type="ECO:0000256" key="4">
    <source>
        <dbReference type="ARBA" id="ARBA00023098"/>
    </source>
</evidence>
<evidence type="ECO:0000313" key="7">
    <source>
        <dbReference type="EMBL" id="KIO20849.1"/>
    </source>
</evidence>